<comment type="caution">
    <text evidence="3">The sequence shown here is derived from an EMBL/GenBank/DDBJ whole genome shotgun (WGS) entry which is preliminary data.</text>
</comment>
<accession>A0A6G0JBF8</accession>
<feature type="region of interest" description="Disordered" evidence="1">
    <location>
        <begin position="108"/>
        <end position="143"/>
    </location>
</feature>
<keyword evidence="4" id="KW-1185">Reference proteome</keyword>
<organism evidence="3 4">
    <name type="scientific">Larimichthys crocea</name>
    <name type="common">Large yellow croaker</name>
    <name type="synonym">Pseudosciaena crocea</name>
    <dbReference type="NCBI Taxonomy" id="215358"/>
    <lineage>
        <taxon>Eukaryota</taxon>
        <taxon>Metazoa</taxon>
        <taxon>Chordata</taxon>
        <taxon>Craniata</taxon>
        <taxon>Vertebrata</taxon>
        <taxon>Euteleostomi</taxon>
        <taxon>Actinopterygii</taxon>
        <taxon>Neopterygii</taxon>
        <taxon>Teleostei</taxon>
        <taxon>Neoteleostei</taxon>
        <taxon>Acanthomorphata</taxon>
        <taxon>Eupercaria</taxon>
        <taxon>Sciaenidae</taxon>
        <taxon>Larimichthys</taxon>
    </lineage>
</organism>
<dbReference type="AlphaFoldDB" id="A0A6G0JBF8"/>
<dbReference type="Proteomes" id="UP000424527">
    <property type="component" value="Unassembled WGS sequence"/>
</dbReference>
<feature type="region of interest" description="Disordered" evidence="1">
    <location>
        <begin position="60"/>
        <end position="83"/>
    </location>
</feature>
<feature type="chain" id="PRO_5026164538" evidence="2">
    <location>
        <begin position="18"/>
        <end position="186"/>
    </location>
</feature>
<feature type="signal peptide" evidence="2">
    <location>
        <begin position="1"/>
        <end position="17"/>
    </location>
</feature>
<reference evidence="3 4" key="1">
    <citation type="submission" date="2019-07" db="EMBL/GenBank/DDBJ databases">
        <title>Chromosome genome assembly for large yellow croaker.</title>
        <authorList>
            <person name="Xiao S."/>
        </authorList>
    </citation>
    <scope>NUCLEOTIDE SEQUENCE [LARGE SCALE GENOMIC DNA]</scope>
    <source>
        <strain evidence="3">JMULYC20181020</strain>
        <tissue evidence="3">Muscle</tissue>
    </source>
</reference>
<evidence type="ECO:0000313" key="4">
    <source>
        <dbReference type="Proteomes" id="UP000424527"/>
    </source>
</evidence>
<evidence type="ECO:0000256" key="2">
    <source>
        <dbReference type="SAM" id="SignalP"/>
    </source>
</evidence>
<sequence length="186" mass="19871">MLLLLLLPDPVLEIVAASGFVACDPVPLPPYAGASVFPVFAGVEAAEVPHNQCLHQQHREGCYQGGPRPAGQPASTQAANHLRTGAARSWKDRLWLCCAARREEGVEVEGGRGGGGGGGREGGREEAELYGGGGEEERRQGEAQGHRVVKLGERLFMDAPGDCSLKRHPKLSPFQEGILIINKYLQ</sequence>
<proteinExistence type="predicted"/>
<dbReference type="EMBL" id="REGW02000001">
    <property type="protein sequence ID" value="KAE8300937.1"/>
    <property type="molecule type" value="Genomic_DNA"/>
</dbReference>
<name>A0A6G0JBF8_LARCR</name>
<protein>
    <submittedName>
        <fullName evidence="3">Uncharacterized protein</fullName>
    </submittedName>
</protein>
<evidence type="ECO:0000256" key="1">
    <source>
        <dbReference type="SAM" id="MobiDB-lite"/>
    </source>
</evidence>
<feature type="compositionally biased region" description="Gly residues" evidence="1">
    <location>
        <begin position="111"/>
        <end position="120"/>
    </location>
</feature>
<evidence type="ECO:0000313" key="3">
    <source>
        <dbReference type="EMBL" id="KAE8300937.1"/>
    </source>
</evidence>
<keyword evidence="2" id="KW-0732">Signal</keyword>
<gene>
    <name evidence="3" type="ORF">D5F01_LYC01086</name>
</gene>